<evidence type="ECO:0000313" key="6">
    <source>
        <dbReference type="Proteomes" id="UP000627292"/>
    </source>
</evidence>
<protein>
    <submittedName>
        <fullName evidence="5">AraC family transcriptional regulator</fullName>
    </submittedName>
</protein>
<gene>
    <name evidence="5" type="ORF">GCM10011379_15310</name>
</gene>
<keyword evidence="3" id="KW-0804">Transcription</keyword>
<dbReference type="GO" id="GO:0043565">
    <property type="term" value="F:sequence-specific DNA binding"/>
    <property type="evidence" value="ECO:0007669"/>
    <property type="project" value="InterPro"/>
</dbReference>
<reference evidence="5" key="2">
    <citation type="submission" date="2020-09" db="EMBL/GenBank/DDBJ databases">
        <authorList>
            <person name="Sun Q."/>
            <person name="Zhou Y."/>
        </authorList>
    </citation>
    <scope>NUCLEOTIDE SEQUENCE</scope>
    <source>
        <strain evidence="5">CGMCC 1.15290</strain>
    </source>
</reference>
<evidence type="ECO:0000256" key="2">
    <source>
        <dbReference type="ARBA" id="ARBA00023125"/>
    </source>
</evidence>
<dbReference type="Pfam" id="PF12833">
    <property type="entry name" value="HTH_18"/>
    <property type="match status" value="1"/>
</dbReference>
<dbReference type="Proteomes" id="UP000627292">
    <property type="component" value="Unassembled WGS sequence"/>
</dbReference>
<evidence type="ECO:0000256" key="1">
    <source>
        <dbReference type="ARBA" id="ARBA00023015"/>
    </source>
</evidence>
<dbReference type="AlphaFoldDB" id="A0A917ITI6"/>
<proteinExistence type="predicted"/>
<dbReference type="RefSeq" id="WP_188951443.1">
    <property type="nucleotide sequence ID" value="NZ_BMIB01000002.1"/>
</dbReference>
<dbReference type="PANTHER" id="PTHR43280">
    <property type="entry name" value="ARAC-FAMILY TRANSCRIPTIONAL REGULATOR"/>
    <property type="match status" value="1"/>
</dbReference>
<keyword evidence="2" id="KW-0238">DNA-binding</keyword>
<evidence type="ECO:0000313" key="5">
    <source>
        <dbReference type="EMBL" id="GGH63890.1"/>
    </source>
</evidence>
<dbReference type="EMBL" id="BMIB01000002">
    <property type="protein sequence ID" value="GGH63890.1"/>
    <property type="molecule type" value="Genomic_DNA"/>
</dbReference>
<dbReference type="SMART" id="SM00342">
    <property type="entry name" value="HTH_ARAC"/>
    <property type="match status" value="1"/>
</dbReference>
<evidence type="ECO:0000256" key="3">
    <source>
        <dbReference type="ARBA" id="ARBA00023163"/>
    </source>
</evidence>
<feature type="domain" description="HTH araC/xylS-type" evidence="4">
    <location>
        <begin position="215"/>
        <end position="295"/>
    </location>
</feature>
<accession>A0A917ITI6</accession>
<name>A0A917ITI6_9BACT</name>
<comment type="caution">
    <text evidence="5">The sequence shown here is derived from an EMBL/GenBank/DDBJ whole genome shotgun (WGS) entry which is preliminary data.</text>
</comment>
<dbReference type="InterPro" id="IPR018060">
    <property type="entry name" value="HTH_AraC"/>
</dbReference>
<dbReference type="PANTHER" id="PTHR43280:SF32">
    <property type="entry name" value="TRANSCRIPTIONAL REGULATORY PROTEIN"/>
    <property type="match status" value="1"/>
</dbReference>
<evidence type="ECO:0000259" key="4">
    <source>
        <dbReference type="PROSITE" id="PS01124"/>
    </source>
</evidence>
<dbReference type="InterPro" id="IPR009057">
    <property type="entry name" value="Homeodomain-like_sf"/>
</dbReference>
<reference evidence="5" key="1">
    <citation type="journal article" date="2014" name="Int. J. Syst. Evol. Microbiol.">
        <title>Complete genome sequence of Corynebacterium casei LMG S-19264T (=DSM 44701T), isolated from a smear-ripened cheese.</title>
        <authorList>
            <consortium name="US DOE Joint Genome Institute (JGI-PGF)"/>
            <person name="Walter F."/>
            <person name="Albersmeier A."/>
            <person name="Kalinowski J."/>
            <person name="Ruckert C."/>
        </authorList>
    </citation>
    <scope>NUCLEOTIDE SEQUENCE</scope>
    <source>
        <strain evidence="5">CGMCC 1.15290</strain>
    </source>
</reference>
<dbReference type="GO" id="GO:0003700">
    <property type="term" value="F:DNA-binding transcription factor activity"/>
    <property type="evidence" value="ECO:0007669"/>
    <property type="project" value="InterPro"/>
</dbReference>
<organism evidence="5 6">
    <name type="scientific">Filimonas zeae</name>
    <dbReference type="NCBI Taxonomy" id="1737353"/>
    <lineage>
        <taxon>Bacteria</taxon>
        <taxon>Pseudomonadati</taxon>
        <taxon>Bacteroidota</taxon>
        <taxon>Chitinophagia</taxon>
        <taxon>Chitinophagales</taxon>
        <taxon>Chitinophagaceae</taxon>
        <taxon>Filimonas</taxon>
    </lineage>
</organism>
<dbReference type="SUPFAM" id="SSF46689">
    <property type="entry name" value="Homeodomain-like"/>
    <property type="match status" value="1"/>
</dbReference>
<dbReference type="PROSITE" id="PS01124">
    <property type="entry name" value="HTH_ARAC_FAMILY_2"/>
    <property type="match status" value="1"/>
</dbReference>
<dbReference type="Gene3D" id="1.10.10.60">
    <property type="entry name" value="Homeodomain-like"/>
    <property type="match status" value="1"/>
</dbReference>
<keyword evidence="1" id="KW-0805">Transcription regulation</keyword>
<sequence>MGEITFPDKEQLWMPGYLQREMGQFNVFPISNAPGNYVNCQPYNRKGFYKISLLNGHTRLYYADKNLEIKESGLLFSNPQVPYSWDHTEDARPGYFCVFTESFFDSRQQVKDYPVFKPGSSPLFELTPAQVAEVSSVFEKMLEEIDTDFVYKYDVLRNLTLDLVYKALKMQPSESEAFAPANGAVRVASLFTELLERQFPIESPAQTIRLRFPAQYAEHLSVHINHLNRCLKTITGKTTSQLIAERMMQEARILLQHTDWNISEIATCLGFDDLPHFINFFKKNEAATPKHFRRNA</sequence>
<keyword evidence="6" id="KW-1185">Reference proteome</keyword>